<sequence>MERKLFCEISPLSYKISVKKERFKRYAKWILDNNKYASERSEEKLPVLLYSHNSLIRRKLGNVDIQLQENKATNLKLSAPKITGILIKPGQTFSFWKTVGDCSEENGYLEGMTIKNGSPSKGIGGGMCQFTNLIHWMILHSPLDIIEHHHHNQFDLFPDFNRVIPFGTGTSISYNYLDYCFKNNTENIYQLITYTTDTHLCGELRALNQEDKAYHIIEKDLYFNEENGKYYRNNKIYRKVVDKANGNTVKEELIMYNHSEVLYDSKFIKPELIRERSNWKTTTKGMQGI</sequence>
<dbReference type="Proteomes" id="UP000679179">
    <property type="component" value="Unassembled WGS sequence"/>
</dbReference>
<dbReference type="InterPro" id="IPR052913">
    <property type="entry name" value="Glycopeptide_resist_protein"/>
</dbReference>
<dbReference type="PANTHER" id="PTHR35788:SF1">
    <property type="entry name" value="EXPORTED PROTEIN"/>
    <property type="match status" value="1"/>
</dbReference>
<protein>
    <recommendedName>
        <fullName evidence="3">Vancomycin resistance protein VanW</fullName>
    </recommendedName>
</protein>
<reference evidence="1" key="1">
    <citation type="submission" date="2021-03" db="EMBL/GenBank/DDBJ databases">
        <title>Taxonomic study of Clostridium polyendosporum from meadow-gley soil under rice.</title>
        <authorList>
            <person name="Kobayashi H."/>
            <person name="Tanizawa Y."/>
            <person name="Yagura M."/>
        </authorList>
    </citation>
    <scope>NUCLEOTIDE SEQUENCE</scope>
    <source>
        <strain evidence="1">JCM 30710</strain>
    </source>
</reference>
<organism evidence="1 2">
    <name type="scientific">Clostridium polyendosporum</name>
    <dbReference type="NCBI Taxonomy" id="69208"/>
    <lineage>
        <taxon>Bacteria</taxon>
        <taxon>Bacillati</taxon>
        <taxon>Bacillota</taxon>
        <taxon>Clostridia</taxon>
        <taxon>Eubacteriales</taxon>
        <taxon>Clostridiaceae</taxon>
        <taxon>Clostridium</taxon>
    </lineage>
</organism>
<gene>
    <name evidence="1" type="ORF">CPJCM30710_29370</name>
</gene>
<name>A0A919VI02_9CLOT</name>
<evidence type="ECO:0008006" key="3">
    <source>
        <dbReference type="Google" id="ProtNLM"/>
    </source>
</evidence>
<evidence type="ECO:0000313" key="1">
    <source>
        <dbReference type="EMBL" id="GIM30271.1"/>
    </source>
</evidence>
<dbReference type="PANTHER" id="PTHR35788">
    <property type="entry name" value="EXPORTED PROTEIN-RELATED"/>
    <property type="match status" value="1"/>
</dbReference>
<dbReference type="AlphaFoldDB" id="A0A919VI02"/>
<proteinExistence type="predicted"/>
<comment type="caution">
    <text evidence="1">The sequence shown here is derived from an EMBL/GenBank/DDBJ whole genome shotgun (WGS) entry which is preliminary data.</text>
</comment>
<dbReference type="EMBL" id="BOPZ01000032">
    <property type="protein sequence ID" value="GIM30271.1"/>
    <property type="molecule type" value="Genomic_DNA"/>
</dbReference>
<accession>A0A919VI02</accession>
<dbReference type="Pfam" id="PF04294">
    <property type="entry name" value="VanW"/>
    <property type="match status" value="1"/>
</dbReference>
<dbReference type="RefSeq" id="WP_212904950.1">
    <property type="nucleotide sequence ID" value="NZ_BOPZ01000032.1"/>
</dbReference>
<evidence type="ECO:0000313" key="2">
    <source>
        <dbReference type="Proteomes" id="UP000679179"/>
    </source>
</evidence>
<keyword evidence="2" id="KW-1185">Reference proteome</keyword>
<dbReference type="InterPro" id="IPR007391">
    <property type="entry name" value="Vancomycin_resist_VanW"/>
</dbReference>